<dbReference type="Pfam" id="PF22848">
    <property type="entry name" value="ASD1_dom"/>
    <property type="match status" value="1"/>
</dbReference>
<dbReference type="AlphaFoldDB" id="A0A4U7B0S8"/>
<dbReference type="GO" id="GO:0031222">
    <property type="term" value="P:arabinan catabolic process"/>
    <property type="evidence" value="ECO:0007669"/>
    <property type="project" value="UniProtKB-UniPathway"/>
</dbReference>
<keyword evidence="6" id="KW-0378">Hydrolase</keyword>
<sequence length="657" mass="71204">MRASITWAAACLVAVGRGLDLSVSATDSAAVSPFFYGMMFEEINYSGDGGLYAELIENRNIKQNTTSYGSIGGATIFINNENPLSPALAQSLQITIPRNATGRVGFFNKGFDGIGVLQQDYQASFYIKSVANATFRVDLRSIEDEVFGSAEGSLTASPNWQQLNATITPSSQAPNANNTFAVTFDGAEVAGQTMYFNLVSLFPPTFKDRPNGLRRDIAEAMNEMGAKFLRFPGGNNLEGNYGLDSRWKWNQTVGPLTDRAGRIGAWTYPNTDGLGLIEYLEWTIDMGLTPILGLFAGLTLDDVNVPEYQLQPYIDDAMNELEFLLGDSNTTYGAQRSAVGYPEPFDIQHVEIGNEDNLNNGYQTYSTYRYRMFADAVLAKYPNMTIISSAPGFDIPEQSQGHGWADYHLYGRPDHLVSQHHQYDVLNRSVPVLAGEVAVVQGNLPDPSGWNRSLPRLEYPNMIGACAEATYMIGAERNADLVQGITYAPLLNRIGRTQWYPDLISFTSDPRDTTRSTSYLVNQLFAHNVGSTVAPMSGPQPGPIYYSATKTDSQYFVKLANYNGTDTSVSVTIPGGGNGTASFSTVSAPDGLSYNSPRKIVTQSRTTQVTGQNDVFTVNIANLMVGVLAANVSGSGAGGAVPTTLQTVATSTVRLPK</sequence>
<reference evidence="10 11" key="1">
    <citation type="submission" date="2018-02" db="EMBL/GenBank/DDBJ databases">
        <title>Draft genome sequences of Elsinoe sp., causing black scab on jojoba.</title>
        <authorList>
            <person name="Stodart B."/>
            <person name="Jeffress S."/>
            <person name="Ash G."/>
            <person name="Arun Chinnappa K."/>
        </authorList>
    </citation>
    <scope>NUCLEOTIDE SEQUENCE [LARGE SCALE GENOMIC DNA]</scope>
    <source>
        <strain evidence="10 11">Hillstone_2</strain>
    </source>
</reference>
<name>A0A4U7B0S8_9PEZI</name>
<evidence type="ECO:0000256" key="5">
    <source>
        <dbReference type="ARBA" id="ARBA00022729"/>
    </source>
</evidence>
<dbReference type="PANTHER" id="PTHR31776">
    <property type="entry name" value="ALPHA-L-ARABINOFURANOSIDASE 1"/>
    <property type="match status" value="1"/>
</dbReference>
<dbReference type="Proteomes" id="UP000308133">
    <property type="component" value="Unassembled WGS sequence"/>
</dbReference>
<proteinExistence type="inferred from homology"/>
<dbReference type="SMART" id="SM00813">
    <property type="entry name" value="Alpha-L-AF_C"/>
    <property type="match status" value="1"/>
</dbReference>
<dbReference type="GO" id="GO:0046556">
    <property type="term" value="F:alpha-L-arabinofuranosidase activity"/>
    <property type="evidence" value="ECO:0007669"/>
    <property type="project" value="UniProtKB-EC"/>
</dbReference>
<evidence type="ECO:0000313" key="11">
    <source>
        <dbReference type="Proteomes" id="UP000308133"/>
    </source>
</evidence>
<dbReference type="SUPFAM" id="SSF51445">
    <property type="entry name" value="(Trans)glycosidases"/>
    <property type="match status" value="1"/>
</dbReference>
<evidence type="ECO:0000256" key="4">
    <source>
        <dbReference type="ARBA" id="ARBA00012670"/>
    </source>
</evidence>
<dbReference type="PANTHER" id="PTHR31776:SF0">
    <property type="entry name" value="ALPHA-L-ARABINOFURANOSIDASE 1"/>
    <property type="match status" value="1"/>
</dbReference>
<evidence type="ECO:0000256" key="2">
    <source>
        <dbReference type="ARBA" id="ARBA00004834"/>
    </source>
</evidence>
<dbReference type="Gene3D" id="3.20.20.80">
    <property type="entry name" value="Glycosidases"/>
    <property type="match status" value="1"/>
</dbReference>
<dbReference type="GO" id="GO:0046373">
    <property type="term" value="P:L-arabinose metabolic process"/>
    <property type="evidence" value="ECO:0007669"/>
    <property type="project" value="InterPro"/>
</dbReference>
<feature type="domain" description="Alpha-L-arabinofuranosidase C-terminal" evidence="9">
    <location>
        <begin position="448"/>
        <end position="624"/>
    </location>
</feature>
<organism evidence="10 11">
    <name type="scientific">Elsinoe australis</name>
    <dbReference type="NCBI Taxonomy" id="40998"/>
    <lineage>
        <taxon>Eukaryota</taxon>
        <taxon>Fungi</taxon>
        <taxon>Dikarya</taxon>
        <taxon>Ascomycota</taxon>
        <taxon>Pezizomycotina</taxon>
        <taxon>Dothideomycetes</taxon>
        <taxon>Dothideomycetidae</taxon>
        <taxon>Myriangiales</taxon>
        <taxon>Elsinoaceae</taxon>
        <taxon>Elsinoe</taxon>
    </lineage>
</organism>
<gene>
    <name evidence="10" type="ORF">C1H76_4967</name>
</gene>
<evidence type="ECO:0000256" key="1">
    <source>
        <dbReference type="ARBA" id="ARBA00001462"/>
    </source>
</evidence>
<dbReference type="EC" id="3.2.1.55" evidence="4"/>
<keyword evidence="5 8" id="KW-0732">Signal</keyword>
<evidence type="ECO:0000313" key="10">
    <source>
        <dbReference type="EMBL" id="TKX22931.1"/>
    </source>
</evidence>
<evidence type="ECO:0000259" key="9">
    <source>
        <dbReference type="SMART" id="SM00813"/>
    </source>
</evidence>
<feature type="signal peptide" evidence="8">
    <location>
        <begin position="1"/>
        <end position="18"/>
    </location>
</feature>
<keyword evidence="7" id="KW-0325">Glycoprotein</keyword>
<dbReference type="InterPro" id="IPR010720">
    <property type="entry name" value="Alpha-L-AF_C"/>
</dbReference>
<dbReference type="Pfam" id="PF06964">
    <property type="entry name" value="Alpha-L-AF_C"/>
    <property type="match status" value="1"/>
</dbReference>
<dbReference type="UniPathway" id="UPA00667"/>
<dbReference type="InterPro" id="IPR017853">
    <property type="entry name" value="GH"/>
</dbReference>
<comment type="pathway">
    <text evidence="2">Glycan metabolism; L-arabinan degradation.</text>
</comment>
<accession>A0A4U7B0S8</accession>
<evidence type="ECO:0000256" key="8">
    <source>
        <dbReference type="SAM" id="SignalP"/>
    </source>
</evidence>
<comment type="similarity">
    <text evidence="3">Belongs to the glycosyl hydrolase 51 family.</text>
</comment>
<evidence type="ECO:0000256" key="6">
    <source>
        <dbReference type="ARBA" id="ARBA00022801"/>
    </source>
</evidence>
<feature type="chain" id="PRO_5020647694" description="non-reducing end alpha-L-arabinofuranosidase" evidence="8">
    <location>
        <begin position="19"/>
        <end position="657"/>
    </location>
</feature>
<dbReference type="InterPro" id="IPR051563">
    <property type="entry name" value="Glycosyl_Hydrolase_51"/>
</dbReference>
<dbReference type="InterPro" id="IPR055235">
    <property type="entry name" value="ASD1_cat"/>
</dbReference>
<evidence type="ECO:0000256" key="7">
    <source>
        <dbReference type="ARBA" id="ARBA00023180"/>
    </source>
</evidence>
<dbReference type="EMBL" id="PTQR01000060">
    <property type="protein sequence ID" value="TKX22931.1"/>
    <property type="molecule type" value="Genomic_DNA"/>
</dbReference>
<protein>
    <recommendedName>
        <fullName evidence="4">non-reducing end alpha-L-arabinofuranosidase</fullName>
        <ecNumber evidence="4">3.2.1.55</ecNumber>
    </recommendedName>
</protein>
<comment type="caution">
    <text evidence="10">The sequence shown here is derived from an EMBL/GenBank/DDBJ whole genome shotgun (WGS) entry which is preliminary data.</text>
</comment>
<comment type="catalytic activity">
    <reaction evidence="1">
        <text>Hydrolysis of terminal non-reducing alpha-L-arabinofuranoside residues in alpha-L-arabinosides.</text>
        <dbReference type="EC" id="3.2.1.55"/>
    </reaction>
</comment>
<evidence type="ECO:0000256" key="3">
    <source>
        <dbReference type="ARBA" id="ARBA00007186"/>
    </source>
</evidence>